<gene>
    <name evidence="1" type="ORF">MLD38_015499</name>
</gene>
<organism evidence="1 2">
    <name type="scientific">Melastoma candidum</name>
    <dbReference type="NCBI Taxonomy" id="119954"/>
    <lineage>
        <taxon>Eukaryota</taxon>
        <taxon>Viridiplantae</taxon>
        <taxon>Streptophyta</taxon>
        <taxon>Embryophyta</taxon>
        <taxon>Tracheophyta</taxon>
        <taxon>Spermatophyta</taxon>
        <taxon>Magnoliopsida</taxon>
        <taxon>eudicotyledons</taxon>
        <taxon>Gunneridae</taxon>
        <taxon>Pentapetalae</taxon>
        <taxon>rosids</taxon>
        <taxon>malvids</taxon>
        <taxon>Myrtales</taxon>
        <taxon>Melastomataceae</taxon>
        <taxon>Melastomatoideae</taxon>
        <taxon>Melastomateae</taxon>
        <taxon>Melastoma</taxon>
    </lineage>
</organism>
<evidence type="ECO:0000313" key="1">
    <source>
        <dbReference type="EMBL" id="KAI4377949.1"/>
    </source>
</evidence>
<evidence type="ECO:0000313" key="2">
    <source>
        <dbReference type="Proteomes" id="UP001057402"/>
    </source>
</evidence>
<accession>A0ACB9RGG4</accession>
<proteinExistence type="predicted"/>
<dbReference type="Proteomes" id="UP001057402">
    <property type="component" value="Chromosome 4"/>
</dbReference>
<sequence length="640" mass="70522">MPSSISSTLTRLKISSRSLDKFIKSQKNLSRRPPRLFPPEPLPSGTPSQELSPPELSLDHPLLRKLCGCGSIREFGQVHARLVTAGLSQDSLVTSQVVKRLCSIGEVEHAVVFYKGVVEKDAFLGNSIVRCLVNMGDGAGALEFYGEEMVGRDVAPNHYTFPIVLKACVGAGSVRKAEKAHGRAVRFGFEADLFVRNALIHMYAFFGMIGSARTVFDVGPVLDLVSWNAMVDGYVKNGDISAARELFDEMPDRDVFGWNSMIYGYVANGDMEEARYLFDSMPVRDVVSGNCMIEGYARIGNISLALEIFDHMPLRNVVSWNSMLALCVRCKDHDGCFKLFDRMMKEKEIVPDCATLMSVLTATAHAGDLERGKYVHSYIKGNGIEPDVLLYTALLNMYAKCGAMDLACEVFDQMPDKSVVSWNSMIMAYGLHGHGEKALEVFLEMVKRGPLPNHATFVCILSACAHAGLVLEGWWCFDVMCRVYRLEPKIEHYGCMVDLLSRSGLLEDSKDLLSKIPTKSGSPIYSALLSACQTRSSTELGKLVATRLMEMNPGDIGPYVLLSNMYAAEGNWDAVENVRITMREKGLQKPSGCSVVSEGCIDFESPSKSLAYRRSIVCSLLSDIGSQIKSTSKNVMVVEQ</sequence>
<comment type="caution">
    <text evidence="1">The sequence shown here is derived from an EMBL/GenBank/DDBJ whole genome shotgun (WGS) entry which is preliminary data.</text>
</comment>
<protein>
    <submittedName>
        <fullName evidence="1">Uncharacterized protein</fullName>
    </submittedName>
</protein>
<dbReference type="EMBL" id="CM042883">
    <property type="protein sequence ID" value="KAI4377949.1"/>
    <property type="molecule type" value="Genomic_DNA"/>
</dbReference>
<keyword evidence="2" id="KW-1185">Reference proteome</keyword>
<reference evidence="2" key="1">
    <citation type="journal article" date="2023" name="Front. Plant Sci.">
        <title>Chromosomal-level genome assembly of Melastoma candidum provides insights into trichome evolution.</title>
        <authorList>
            <person name="Zhong Y."/>
            <person name="Wu W."/>
            <person name="Sun C."/>
            <person name="Zou P."/>
            <person name="Liu Y."/>
            <person name="Dai S."/>
            <person name="Zhou R."/>
        </authorList>
    </citation>
    <scope>NUCLEOTIDE SEQUENCE [LARGE SCALE GENOMIC DNA]</scope>
</reference>
<name>A0ACB9RGG4_9MYRT</name>